<dbReference type="PANTHER" id="PTHR31376:SF8">
    <property type="entry name" value="PURINE PERMEASE-RELATED"/>
    <property type="match status" value="1"/>
</dbReference>
<feature type="transmembrane region" description="Helical" evidence="6">
    <location>
        <begin position="185"/>
        <end position="204"/>
    </location>
</feature>
<name>A0AAV1E996_OLDCO</name>
<dbReference type="InterPro" id="IPR030182">
    <property type="entry name" value="PUP_plant"/>
</dbReference>
<dbReference type="EMBL" id="OX459125">
    <property type="protein sequence ID" value="CAI9116255.1"/>
    <property type="molecule type" value="Genomic_DNA"/>
</dbReference>
<feature type="transmembrane region" description="Helical" evidence="6">
    <location>
        <begin position="263"/>
        <end position="286"/>
    </location>
</feature>
<dbReference type="GO" id="GO:0005345">
    <property type="term" value="F:purine nucleobase transmembrane transporter activity"/>
    <property type="evidence" value="ECO:0007669"/>
    <property type="project" value="UniProtKB-UniRule"/>
</dbReference>
<proteinExistence type="inferred from homology"/>
<evidence type="ECO:0000313" key="7">
    <source>
        <dbReference type="EMBL" id="CAI9116255.1"/>
    </source>
</evidence>
<reference evidence="7" key="1">
    <citation type="submission" date="2023-03" db="EMBL/GenBank/DDBJ databases">
        <authorList>
            <person name="Julca I."/>
        </authorList>
    </citation>
    <scope>NUCLEOTIDE SEQUENCE</scope>
</reference>
<feature type="transmembrane region" description="Helical" evidence="6">
    <location>
        <begin position="154"/>
        <end position="173"/>
    </location>
</feature>
<keyword evidence="8" id="KW-1185">Reference proteome</keyword>
<evidence type="ECO:0000256" key="6">
    <source>
        <dbReference type="RuleBase" id="RU368015"/>
    </source>
</evidence>
<evidence type="ECO:0000256" key="2">
    <source>
        <dbReference type="ARBA" id="ARBA00022448"/>
    </source>
</evidence>
<feature type="transmembrane region" description="Helical" evidence="6">
    <location>
        <begin position="122"/>
        <end position="147"/>
    </location>
</feature>
<keyword evidence="3 6" id="KW-0812">Transmembrane</keyword>
<feature type="transmembrane region" description="Helical" evidence="6">
    <location>
        <begin position="293"/>
        <end position="314"/>
    </location>
</feature>
<evidence type="ECO:0000256" key="3">
    <source>
        <dbReference type="ARBA" id="ARBA00022692"/>
    </source>
</evidence>
<protein>
    <recommendedName>
        <fullName evidence="6">Probable purine permease</fullName>
    </recommendedName>
</protein>
<dbReference type="AlphaFoldDB" id="A0AAV1E996"/>
<dbReference type="GO" id="GO:0016020">
    <property type="term" value="C:membrane"/>
    <property type="evidence" value="ECO:0007669"/>
    <property type="project" value="UniProtKB-SubCell"/>
</dbReference>
<sequence length="360" mass="39332">MKMEAGLKNKLKAFMSMNALVVFFYCILQTVGQVGGPLLVRIYFLHGGKRKWLSAWLLTAGFPCMFIPITISYFKSQAKNKATSSSSSSSRILVTPKLFGASAVLGSLLGIDGYLYTFGMSYLPVSVSSLLGSSQLAFTSVFAYFVVKHKFTHYSINSVVLMTFGSIVLGLNMNGDLPAGESNANYTLGFFMTIAGAALHGFLMPALEYTHKKAGVVLTFDLVLQVQFLIAVFATLFCTVPMIINHDFQAMPKEAAEFELGPIKYYVILALAAIILQCLIIGSIGLIFSSSSLFGGIVSSLLVPVQQIFAVIFLPESFSAEKWMALAMCLWGFASYFYGEYKVNQKKQSETSNGTVHEEV</sequence>
<dbReference type="Pfam" id="PF16913">
    <property type="entry name" value="PUNUT"/>
    <property type="match status" value="1"/>
</dbReference>
<evidence type="ECO:0000256" key="5">
    <source>
        <dbReference type="ARBA" id="ARBA00023136"/>
    </source>
</evidence>
<keyword evidence="2 6" id="KW-0813">Transport</keyword>
<accession>A0AAV1E996</accession>
<evidence type="ECO:0000256" key="1">
    <source>
        <dbReference type="ARBA" id="ARBA00006213"/>
    </source>
</evidence>
<comment type="similarity">
    <text evidence="1 6">Belongs to the purine permeases (TC 2.A.7.14) family.</text>
</comment>
<evidence type="ECO:0000256" key="4">
    <source>
        <dbReference type="ARBA" id="ARBA00022989"/>
    </source>
</evidence>
<organism evidence="7 8">
    <name type="scientific">Oldenlandia corymbosa var. corymbosa</name>
    <dbReference type="NCBI Taxonomy" id="529605"/>
    <lineage>
        <taxon>Eukaryota</taxon>
        <taxon>Viridiplantae</taxon>
        <taxon>Streptophyta</taxon>
        <taxon>Embryophyta</taxon>
        <taxon>Tracheophyta</taxon>
        <taxon>Spermatophyta</taxon>
        <taxon>Magnoliopsida</taxon>
        <taxon>eudicotyledons</taxon>
        <taxon>Gunneridae</taxon>
        <taxon>Pentapetalae</taxon>
        <taxon>asterids</taxon>
        <taxon>lamiids</taxon>
        <taxon>Gentianales</taxon>
        <taxon>Rubiaceae</taxon>
        <taxon>Rubioideae</taxon>
        <taxon>Spermacoceae</taxon>
        <taxon>Hedyotis-Oldenlandia complex</taxon>
        <taxon>Oldenlandia</taxon>
    </lineage>
</organism>
<evidence type="ECO:0000313" key="8">
    <source>
        <dbReference type="Proteomes" id="UP001161247"/>
    </source>
</evidence>
<comment type="subcellular location">
    <subcellularLocation>
        <location evidence="6">Membrane</location>
        <topology evidence="6">Multi-pass membrane protein</topology>
    </subcellularLocation>
</comment>
<feature type="transmembrane region" description="Helical" evidence="6">
    <location>
        <begin position="216"/>
        <end position="243"/>
    </location>
</feature>
<dbReference type="PANTHER" id="PTHR31376">
    <property type="entry name" value="OS09G0467300 PROTEIN-RELATED"/>
    <property type="match status" value="1"/>
</dbReference>
<gene>
    <name evidence="7" type="ORF">OLC1_LOCUS22604</name>
</gene>
<comment type="caution">
    <text evidence="6">Lacks conserved residue(s) required for the propagation of feature annotation.</text>
</comment>
<dbReference type="Proteomes" id="UP001161247">
    <property type="component" value="Chromosome 8"/>
</dbReference>
<feature type="transmembrane region" description="Helical" evidence="6">
    <location>
        <begin position="94"/>
        <end position="116"/>
    </location>
</feature>
<dbReference type="GO" id="GO:0015211">
    <property type="term" value="F:purine nucleoside transmembrane transporter activity"/>
    <property type="evidence" value="ECO:0007669"/>
    <property type="project" value="UniProtKB-UniRule"/>
</dbReference>
<feature type="transmembrane region" description="Helical" evidence="6">
    <location>
        <begin position="320"/>
        <end position="339"/>
    </location>
</feature>
<feature type="transmembrane region" description="Helical" evidence="6">
    <location>
        <begin position="56"/>
        <end position="74"/>
    </location>
</feature>
<keyword evidence="5 6" id="KW-0472">Membrane</keyword>
<keyword evidence="4 6" id="KW-1133">Transmembrane helix</keyword>